<evidence type="ECO:0000313" key="4">
    <source>
        <dbReference type="Proteomes" id="UP000267418"/>
    </source>
</evidence>
<proteinExistence type="predicted"/>
<dbReference type="RefSeq" id="WP_126472944.1">
    <property type="nucleotide sequence ID" value="NZ_RXOE01000008.1"/>
</dbReference>
<dbReference type="PANTHER" id="PTHR42736:SF1">
    <property type="entry name" value="PROTEIN-GLUTAMINE GAMMA-GLUTAMYLTRANSFERASE"/>
    <property type="match status" value="1"/>
</dbReference>
<keyword evidence="1" id="KW-1133">Transmembrane helix</keyword>
<evidence type="ECO:0000256" key="1">
    <source>
        <dbReference type="SAM" id="Phobius"/>
    </source>
</evidence>
<feature type="transmembrane region" description="Helical" evidence="1">
    <location>
        <begin position="135"/>
        <end position="157"/>
    </location>
</feature>
<keyword evidence="4" id="KW-1185">Reference proteome</keyword>
<dbReference type="Proteomes" id="UP000267418">
    <property type="component" value="Unassembled WGS sequence"/>
</dbReference>
<gene>
    <name evidence="3" type="ORF">EJP69_25065</name>
</gene>
<dbReference type="Pfam" id="PF01841">
    <property type="entry name" value="Transglut_core"/>
    <property type="match status" value="1"/>
</dbReference>
<evidence type="ECO:0000313" key="3">
    <source>
        <dbReference type="EMBL" id="RTQ31909.1"/>
    </source>
</evidence>
<dbReference type="SMART" id="SM00460">
    <property type="entry name" value="TGc"/>
    <property type="match status" value="1"/>
</dbReference>
<dbReference type="InterPro" id="IPR002931">
    <property type="entry name" value="Transglutaminase-like"/>
</dbReference>
<feature type="domain" description="Transglutaminase-like" evidence="2">
    <location>
        <begin position="417"/>
        <end position="488"/>
    </location>
</feature>
<dbReference type="InterPro" id="IPR052901">
    <property type="entry name" value="Bact_TGase-like"/>
</dbReference>
<keyword evidence="1" id="KW-0812">Transmembrane</keyword>
<dbReference type="InterPro" id="IPR038765">
    <property type="entry name" value="Papain-like_cys_pep_sf"/>
</dbReference>
<reference evidence="3 4" key="1">
    <citation type="submission" date="2018-12" db="EMBL/GenBank/DDBJ databases">
        <title>The genome of Variovorax gossypii DSM 100435.</title>
        <authorList>
            <person name="Gao J."/>
            <person name="Sun J."/>
        </authorList>
    </citation>
    <scope>NUCLEOTIDE SEQUENCE [LARGE SCALE GENOMIC DNA]</scope>
    <source>
        <strain evidence="3 4">DSM 100435</strain>
    </source>
</reference>
<protein>
    <submittedName>
        <fullName evidence="3">DUF3488 domain-containing protein</fullName>
    </submittedName>
</protein>
<dbReference type="PANTHER" id="PTHR42736">
    <property type="entry name" value="PROTEIN-GLUTAMINE GAMMA-GLUTAMYLTRANSFERASE"/>
    <property type="match status" value="1"/>
</dbReference>
<name>A0A3S0J5R8_9BURK</name>
<organism evidence="3 4">
    <name type="scientific">Variovorax gossypii</name>
    <dbReference type="NCBI Taxonomy" id="1679495"/>
    <lineage>
        <taxon>Bacteria</taxon>
        <taxon>Pseudomonadati</taxon>
        <taxon>Pseudomonadota</taxon>
        <taxon>Betaproteobacteria</taxon>
        <taxon>Burkholderiales</taxon>
        <taxon>Comamonadaceae</taxon>
        <taxon>Variovorax</taxon>
    </lineage>
</organism>
<keyword evidence="1" id="KW-0472">Membrane</keyword>
<evidence type="ECO:0000259" key="2">
    <source>
        <dbReference type="SMART" id="SM00460"/>
    </source>
</evidence>
<dbReference type="Pfam" id="PF11992">
    <property type="entry name" value="TgpA_N"/>
    <property type="match status" value="1"/>
</dbReference>
<accession>A0A3S0J5R8</accession>
<dbReference type="OrthoDB" id="9804872at2"/>
<dbReference type="Gene3D" id="3.10.620.30">
    <property type="match status" value="1"/>
</dbReference>
<dbReference type="InterPro" id="IPR021878">
    <property type="entry name" value="TgpA_N"/>
</dbReference>
<comment type="caution">
    <text evidence="3">The sequence shown here is derived from an EMBL/GenBank/DDBJ whole genome shotgun (WGS) entry which is preliminary data.</text>
</comment>
<dbReference type="SUPFAM" id="SSF54001">
    <property type="entry name" value="Cysteine proteinases"/>
    <property type="match status" value="1"/>
</dbReference>
<feature type="transmembrane region" description="Helical" evidence="1">
    <location>
        <begin position="169"/>
        <end position="187"/>
    </location>
</feature>
<dbReference type="EMBL" id="RXOE01000008">
    <property type="protein sequence ID" value="RTQ31909.1"/>
    <property type="molecule type" value="Genomic_DNA"/>
</dbReference>
<feature type="transmembrane region" description="Helical" evidence="1">
    <location>
        <begin position="112"/>
        <end position="129"/>
    </location>
</feature>
<sequence length="674" mass="74740">MNRVMRELAALPRDARDTLFLLCVIGLILLPQIENLPWWCSALTAMVLLWRASLAVQARPLPSRWWRLALLALILGATYATHRTLLGRDAGVTLIVSLLALKTLELRARRDAFVIFFLGFFAMLTNFFYSQSLLTAFTMLLALLGLLTALVNAHMPVGRPPLMQAARTAGWMALAGAPIMLALFLLFPRFAPLWGTPSDAMMGRSGLSNSMRVGTIAELALDDRIAARIRFEDGRAPPQSQMYFRGPVLAQFDGREWTTLPSWARGSQWASNLRVSGSPVRYEVTLEASNRPWLLTLDVAQRPPEVPGFEVSGTPDLQWFASRPINDLVRYSAESYTQFQSGPLKRIGGQLQAYLTLPPGTNPRTTALAAEMRADPALAQADTQAFVQAALRRLRTGGYTYTLEPGVYGNDTADEFWFDRKEGFCEHIASAFVVLMRNLGIPSRIVTGYQGGELNNVDNYWVVRQSDAHAWAEVWQEGTGWMRVDPTGSVAPGRIGQFQRLTPQPGLIAGAIGSMSPTLAQNLRAVWEAVNNGWNQWVLNYTQSRQLNLLKNIGFEAPSLEDLGYVLLYLLVAASLAGAGWTLWERSRHDPWLRLLGQARTRLAKAGLKLPDTAPPRQMAQAADARFGPAAQSVRDWLLKLEAQRYAPATPDSLSTLRAEFRRLAWPSADPARG</sequence>
<dbReference type="AlphaFoldDB" id="A0A3S0J5R8"/>
<feature type="transmembrane region" description="Helical" evidence="1">
    <location>
        <begin position="66"/>
        <end position="86"/>
    </location>
</feature>